<dbReference type="VEuPathDB" id="FungiDB:BO82DRAFT_399052"/>
<dbReference type="RefSeq" id="XP_025495304.1">
    <property type="nucleotide sequence ID" value="XM_025639078.1"/>
</dbReference>
<keyword evidence="2" id="KW-1185">Reference proteome</keyword>
<protein>
    <submittedName>
        <fullName evidence="1">Uncharacterized protein</fullName>
    </submittedName>
</protein>
<dbReference type="GeneID" id="37141820"/>
<evidence type="ECO:0000313" key="1">
    <source>
        <dbReference type="EMBL" id="PYH85104.1"/>
    </source>
</evidence>
<proteinExistence type="predicted"/>
<evidence type="ECO:0000313" key="2">
    <source>
        <dbReference type="Proteomes" id="UP000248340"/>
    </source>
</evidence>
<dbReference type="EMBL" id="KZ821681">
    <property type="protein sequence ID" value="PYH85104.1"/>
    <property type="molecule type" value="Genomic_DNA"/>
</dbReference>
<gene>
    <name evidence="1" type="ORF">BO82DRAFT_399052</name>
</gene>
<sequence>MDPPLKSTAQKLAAISERTAGTTPCNFGNPRSIIETISQGRKDDSATEWPPNVKLSKKNAYSPSVVKAAEREYNLHLDSRSAHDPEPEFRCWLNLRSMGDSLTGRECCWLHFTSTGRAADRRYLAVRLSLPPPTSHLKVYARKLATDSMDNKNQSSGLGLNNEVPTRAISQSSRQEPANWIWEVN</sequence>
<dbReference type="AlphaFoldDB" id="A0A319CIT7"/>
<reference evidence="1 2" key="1">
    <citation type="submission" date="2016-12" db="EMBL/GenBank/DDBJ databases">
        <title>The genomes of Aspergillus section Nigri reveals drivers in fungal speciation.</title>
        <authorList>
            <consortium name="DOE Joint Genome Institute"/>
            <person name="Vesth T.C."/>
            <person name="Nybo J."/>
            <person name="Theobald S."/>
            <person name="Brandl J."/>
            <person name="Frisvad J.C."/>
            <person name="Nielsen K.F."/>
            <person name="Lyhne E.K."/>
            <person name="Kogle M.E."/>
            <person name="Kuo A."/>
            <person name="Riley R."/>
            <person name="Clum A."/>
            <person name="Nolan M."/>
            <person name="Lipzen A."/>
            <person name="Salamov A."/>
            <person name="Henrissat B."/>
            <person name="Wiebenga A."/>
            <person name="De Vries R.P."/>
            <person name="Grigoriev I.V."/>
            <person name="Mortensen U.H."/>
            <person name="Andersen M.R."/>
            <person name="Baker S.E."/>
        </authorList>
    </citation>
    <scope>NUCLEOTIDE SEQUENCE [LARGE SCALE GENOMIC DNA]</scope>
    <source>
        <strain evidence="1 2">CBS 121591</strain>
    </source>
</reference>
<organism evidence="1 2">
    <name type="scientific">Aspergillus uvarum CBS 121591</name>
    <dbReference type="NCBI Taxonomy" id="1448315"/>
    <lineage>
        <taxon>Eukaryota</taxon>
        <taxon>Fungi</taxon>
        <taxon>Dikarya</taxon>
        <taxon>Ascomycota</taxon>
        <taxon>Pezizomycotina</taxon>
        <taxon>Eurotiomycetes</taxon>
        <taxon>Eurotiomycetidae</taxon>
        <taxon>Eurotiales</taxon>
        <taxon>Aspergillaceae</taxon>
        <taxon>Aspergillus</taxon>
        <taxon>Aspergillus subgen. Circumdati</taxon>
    </lineage>
</organism>
<name>A0A319CIT7_9EURO</name>
<dbReference type="Proteomes" id="UP000248340">
    <property type="component" value="Unassembled WGS sequence"/>
</dbReference>
<accession>A0A319CIT7</accession>